<protein>
    <recommendedName>
        <fullName evidence="3">DUF2085 domain-containing protein</fullName>
    </recommendedName>
</protein>
<gene>
    <name evidence="2" type="ORF">KTC_58680</name>
</gene>
<proteinExistence type="predicted"/>
<dbReference type="Pfam" id="PF09858">
    <property type="entry name" value="DUF2085"/>
    <property type="match status" value="1"/>
</dbReference>
<sequence length="194" mass="21946">MASPASPIKQSQPRRGLLAWPEHILNLLMDHWALIITQVFGLLVLAAFLVPILAFLGLNNLSKPLFYSMHLVCGQIPSHSFYLFGHQLGLCQRNFSIYTSMFLGSLIFVLTKKRIPGLPWWLWVLMCVPMALDGFTQMFGWRESNMFLRLLTGSLFGLGCVWFALPLMHKNLMETEPVPTAPQQPQVPQPAARP</sequence>
<evidence type="ECO:0000256" key="1">
    <source>
        <dbReference type="SAM" id="Phobius"/>
    </source>
</evidence>
<evidence type="ECO:0000313" key="2">
    <source>
        <dbReference type="EMBL" id="BBH91117.1"/>
    </source>
</evidence>
<keyword evidence="1" id="KW-0812">Transmembrane</keyword>
<keyword evidence="1" id="KW-0472">Membrane</keyword>
<name>A0A455SRT4_9CHLR</name>
<evidence type="ECO:0008006" key="3">
    <source>
        <dbReference type="Google" id="ProtNLM"/>
    </source>
</evidence>
<dbReference type="InterPro" id="IPR019206">
    <property type="entry name" value="DUF2085_TM"/>
</dbReference>
<feature type="transmembrane region" description="Helical" evidence="1">
    <location>
        <begin position="118"/>
        <end position="140"/>
    </location>
</feature>
<organism evidence="2">
    <name type="scientific">Thermosporothrix sp. COM3</name>
    <dbReference type="NCBI Taxonomy" id="2490863"/>
    <lineage>
        <taxon>Bacteria</taxon>
        <taxon>Bacillati</taxon>
        <taxon>Chloroflexota</taxon>
        <taxon>Ktedonobacteria</taxon>
        <taxon>Ktedonobacterales</taxon>
        <taxon>Thermosporotrichaceae</taxon>
        <taxon>Thermosporothrix</taxon>
    </lineage>
</organism>
<accession>A0A455SRT4</accession>
<keyword evidence="1" id="KW-1133">Transmembrane helix</keyword>
<feature type="transmembrane region" description="Helical" evidence="1">
    <location>
        <begin position="146"/>
        <end position="165"/>
    </location>
</feature>
<dbReference type="AlphaFoldDB" id="A0A455SRT4"/>
<feature type="transmembrane region" description="Helical" evidence="1">
    <location>
        <begin position="32"/>
        <end position="58"/>
    </location>
</feature>
<reference evidence="2" key="1">
    <citation type="submission" date="2018-12" db="EMBL/GenBank/DDBJ databases">
        <title>Novel natural products biosynthetic potential of the class Ktedonobacteria.</title>
        <authorList>
            <person name="Zheng Y."/>
            <person name="Saitou A."/>
            <person name="Wang C.M."/>
            <person name="Toyoda A."/>
            <person name="Minakuchi Y."/>
            <person name="Sekiguchi Y."/>
            <person name="Ueda K."/>
            <person name="Takano H."/>
            <person name="Sakai Y."/>
            <person name="Yokota A."/>
            <person name="Yabe S."/>
        </authorList>
    </citation>
    <scope>NUCLEOTIDE SEQUENCE</scope>
    <source>
        <strain evidence="2">COM3</strain>
    </source>
</reference>
<dbReference type="EMBL" id="AP019376">
    <property type="protein sequence ID" value="BBH91117.1"/>
    <property type="molecule type" value="Genomic_DNA"/>
</dbReference>
<feature type="transmembrane region" description="Helical" evidence="1">
    <location>
        <begin position="95"/>
        <end position="111"/>
    </location>
</feature>